<dbReference type="Proteomes" id="UP000799757">
    <property type="component" value="Unassembled WGS sequence"/>
</dbReference>
<accession>A0A6A6XLS3</accession>
<dbReference type="PANTHER" id="PTHR34315:SF9">
    <property type="entry name" value="INTRADIOL RING-CLEAVAGE DIOXYGENASES DOMAIN-CONTAINING PROTEIN-RELATED"/>
    <property type="match status" value="1"/>
</dbReference>
<keyword evidence="4" id="KW-0560">Oxidoreductase</keyword>
<dbReference type="AlphaFoldDB" id="A0A6A6XLS3"/>
<keyword evidence="2" id="KW-0732">Signal</keyword>
<dbReference type="InterPro" id="IPR015889">
    <property type="entry name" value="Intradiol_dOase_core"/>
</dbReference>
<proteinExistence type="predicted"/>
<dbReference type="PANTHER" id="PTHR34315">
    <property type="match status" value="1"/>
</dbReference>
<keyword evidence="5" id="KW-1185">Reference proteome</keyword>
<dbReference type="InterPro" id="IPR000627">
    <property type="entry name" value="Intradiol_dOase_C"/>
</dbReference>
<evidence type="ECO:0000259" key="3">
    <source>
        <dbReference type="Pfam" id="PF00775"/>
    </source>
</evidence>
<feature type="signal peptide" evidence="2">
    <location>
        <begin position="1"/>
        <end position="18"/>
    </location>
</feature>
<organism evidence="4 5">
    <name type="scientific">Melanomma pulvis-pyrius CBS 109.77</name>
    <dbReference type="NCBI Taxonomy" id="1314802"/>
    <lineage>
        <taxon>Eukaryota</taxon>
        <taxon>Fungi</taxon>
        <taxon>Dikarya</taxon>
        <taxon>Ascomycota</taxon>
        <taxon>Pezizomycotina</taxon>
        <taxon>Dothideomycetes</taxon>
        <taxon>Pleosporomycetidae</taxon>
        <taxon>Pleosporales</taxon>
        <taxon>Melanommataceae</taxon>
        <taxon>Melanomma</taxon>
    </lineage>
</organism>
<dbReference type="GO" id="GO:0008199">
    <property type="term" value="F:ferric iron binding"/>
    <property type="evidence" value="ECO:0007669"/>
    <property type="project" value="InterPro"/>
</dbReference>
<name>A0A6A6XLS3_9PLEO</name>
<reference evidence="4" key="1">
    <citation type="journal article" date="2020" name="Stud. Mycol.">
        <title>101 Dothideomycetes genomes: a test case for predicting lifestyles and emergence of pathogens.</title>
        <authorList>
            <person name="Haridas S."/>
            <person name="Albert R."/>
            <person name="Binder M."/>
            <person name="Bloem J."/>
            <person name="Labutti K."/>
            <person name="Salamov A."/>
            <person name="Andreopoulos B."/>
            <person name="Baker S."/>
            <person name="Barry K."/>
            <person name="Bills G."/>
            <person name="Bluhm B."/>
            <person name="Cannon C."/>
            <person name="Castanera R."/>
            <person name="Culley D."/>
            <person name="Daum C."/>
            <person name="Ezra D."/>
            <person name="Gonzalez J."/>
            <person name="Henrissat B."/>
            <person name="Kuo A."/>
            <person name="Liang C."/>
            <person name="Lipzen A."/>
            <person name="Lutzoni F."/>
            <person name="Magnuson J."/>
            <person name="Mondo S."/>
            <person name="Nolan M."/>
            <person name="Ohm R."/>
            <person name="Pangilinan J."/>
            <person name="Park H.-J."/>
            <person name="Ramirez L."/>
            <person name="Alfaro M."/>
            <person name="Sun H."/>
            <person name="Tritt A."/>
            <person name="Yoshinaga Y."/>
            <person name="Zwiers L.-H."/>
            <person name="Turgeon B."/>
            <person name="Goodwin S."/>
            <person name="Spatafora J."/>
            <person name="Crous P."/>
            <person name="Grigoriev I."/>
        </authorList>
    </citation>
    <scope>NUCLEOTIDE SEQUENCE</scope>
    <source>
        <strain evidence="4">CBS 109.77</strain>
    </source>
</reference>
<dbReference type="SUPFAM" id="SSF49482">
    <property type="entry name" value="Aromatic compound dioxygenase"/>
    <property type="match status" value="1"/>
</dbReference>
<keyword evidence="4" id="KW-0223">Dioxygenase</keyword>
<feature type="domain" description="Intradiol ring-cleavage dioxygenases" evidence="3">
    <location>
        <begin position="134"/>
        <end position="224"/>
    </location>
</feature>
<dbReference type="OrthoDB" id="121380at2759"/>
<evidence type="ECO:0000313" key="5">
    <source>
        <dbReference type="Proteomes" id="UP000799757"/>
    </source>
</evidence>
<evidence type="ECO:0000313" key="4">
    <source>
        <dbReference type="EMBL" id="KAF2796865.1"/>
    </source>
</evidence>
<dbReference type="CDD" id="cd03457">
    <property type="entry name" value="intradiol_dioxygenase_like"/>
    <property type="match status" value="1"/>
</dbReference>
<dbReference type="Pfam" id="PF00775">
    <property type="entry name" value="Dioxygenase_C"/>
    <property type="match status" value="1"/>
</dbReference>
<sequence length="412" mass="44077">MHFLSKLALASLATVIIAHPGEHHEHNEVASLSKREFQEATRRGLAACASKLQARGGIVERAAARRSALVTKHRKARGLHIRDTDTVLNTSHLSTEEYTINTPEETIFASNKTCILNPQGEVGPYWVKGEYVRTNLRDDEPGVPVVLEGQFLDVETCEPITDVHWDIWNCNSTGVYSGVVATGNGNTDDLTNLDKTFLRGVQKADSEGVVTFETMFPGHYSGRATHHHMVAHLNASVLSNNTLSGGTVSHITQLFWDQDLISAVEATYPYNTNDISITANSEDRVFATETTDTESDPVFEYVYMGSDLSDGIFGWATFAINRSASYDPAYSFIWTGNGSVAESGGEDSADGGAGNGTMPTGAMPTGAMPSGNMSSGSVSTGAVSTGAVSSVIVSSGAAPSGLAKLRRAFWMN</sequence>
<feature type="region of interest" description="Disordered" evidence="1">
    <location>
        <begin position="343"/>
        <end position="378"/>
    </location>
</feature>
<protein>
    <submittedName>
        <fullName evidence="4">Extracellular dioxygenase</fullName>
    </submittedName>
</protein>
<gene>
    <name evidence="4" type="ORF">K505DRAFT_236760</name>
</gene>
<dbReference type="Gene3D" id="2.60.130.10">
    <property type="entry name" value="Aromatic compound dioxygenase"/>
    <property type="match status" value="1"/>
</dbReference>
<evidence type="ECO:0000256" key="2">
    <source>
        <dbReference type="SAM" id="SignalP"/>
    </source>
</evidence>
<dbReference type="GO" id="GO:0016702">
    <property type="term" value="F:oxidoreductase activity, acting on single donors with incorporation of molecular oxygen, incorporation of two atoms of oxygen"/>
    <property type="evidence" value="ECO:0007669"/>
    <property type="project" value="InterPro"/>
</dbReference>
<feature type="chain" id="PRO_5025501565" evidence="2">
    <location>
        <begin position="19"/>
        <end position="412"/>
    </location>
</feature>
<evidence type="ECO:0000256" key="1">
    <source>
        <dbReference type="SAM" id="MobiDB-lite"/>
    </source>
</evidence>
<dbReference type="EMBL" id="MU001820">
    <property type="protein sequence ID" value="KAF2796865.1"/>
    <property type="molecule type" value="Genomic_DNA"/>
</dbReference>